<organism evidence="6 7">
    <name type="scientific">Lysinibacillus louembei</name>
    <dbReference type="NCBI Taxonomy" id="1470088"/>
    <lineage>
        <taxon>Bacteria</taxon>
        <taxon>Bacillati</taxon>
        <taxon>Bacillota</taxon>
        <taxon>Bacilli</taxon>
        <taxon>Bacillales</taxon>
        <taxon>Bacillaceae</taxon>
        <taxon>Lysinibacillus</taxon>
    </lineage>
</organism>
<dbReference type="InterPro" id="IPR011332">
    <property type="entry name" value="Ribosomal_zn-bd"/>
</dbReference>
<comment type="similarity">
    <text evidence="1 5">Belongs to the bacterial ribosomal protein bL33 family.</text>
</comment>
<evidence type="ECO:0000256" key="4">
    <source>
        <dbReference type="ARBA" id="ARBA00035176"/>
    </source>
</evidence>
<dbReference type="NCBIfam" id="TIGR01023">
    <property type="entry name" value="rpmG_bact"/>
    <property type="match status" value="1"/>
</dbReference>
<evidence type="ECO:0000256" key="3">
    <source>
        <dbReference type="ARBA" id="ARBA00023274"/>
    </source>
</evidence>
<dbReference type="Gene3D" id="2.20.28.120">
    <property type="entry name" value="Ribosomal protein L33"/>
    <property type="match status" value="1"/>
</dbReference>
<dbReference type="HAMAP" id="MF_00294">
    <property type="entry name" value="Ribosomal_bL33"/>
    <property type="match status" value="1"/>
</dbReference>
<dbReference type="Pfam" id="PF00471">
    <property type="entry name" value="Ribosomal_L33"/>
    <property type="match status" value="1"/>
</dbReference>
<evidence type="ECO:0000256" key="5">
    <source>
        <dbReference type="HAMAP-Rule" id="MF_00294"/>
    </source>
</evidence>
<keyword evidence="3 5" id="KW-0687">Ribonucleoprotein</keyword>
<name>A0ABZ0S3Q1_9BACI</name>
<dbReference type="InterPro" id="IPR038584">
    <property type="entry name" value="Ribosomal_bL33_sf"/>
</dbReference>
<dbReference type="GO" id="GO:0005840">
    <property type="term" value="C:ribosome"/>
    <property type="evidence" value="ECO:0007669"/>
    <property type="project" value="UniProtKB-KW"/>
</dbReference>
<evidence type="ECO:0000256" key="2">
    <source>
        <dbReference type="ARBA" id="ARBA00022980"/>
    </source>
</evidence>
<dbReference type="Proteomes" id="UP001322664">
    <property type="component" value="Chromosome"/>
</dbReference>
<proteinExistence type="inferred from homology"/>
<dbReference type="NCBIfam" id="NF001764">
    <property type="entry name" value="PRK00504.1"/>
    <property type="match status" value="1"/>
</dbReference>
<dbReference type="EMBL" id="CP137624">
    <property type="protein sequence ID" value="WPK13943.1"/>
    <property type="molecule type" value="Genomic_DNA"/>
</dbReference>
<keyword evidence="2 5" id="KW-0689">Ribosomal protein</keyword>
<keyword evidence="7" id="KW-1185">Reference proteome</keyword>
<protein>
    <recommendedName>
        <fullName evidence="4 5">Large ribosomal subunit protein bL33</fullName>
    </recommendedName>
</protein>
<evidence type="ECO:0000313" key="7">
    <source>
        <dbReference type="Proteomes" id="UP001322664"/>
    </source>
</evidence>
<reference evidence="6 7" key="1">
    <citation type="submission" date="2023-09" db="EMBL/GenBank/DDBJ databases">
        <authorList>
            <person name="Page C.A."/>
            <person name="Perez-Diaz I.M."/>
        </authorList>
    </citation>
    <scope>NUCLEOTIDE SEQUENCE [LARGE SCALE GENOMIC DNA]</scope>
    <source>
        <strain evidence="6 7">Ll15</strain>
    </source>
</reference>
<accession>A0ABZ0S3Q1</accession>
<evidence type="ECO:0000313" key="6">
    <source>
        <dbReference type="EMBL" id="WPK13943.1"/>
    </source>
</evidence>
<dbReference type="SUPFAM" id="SSF57829">
    <property type="entry name" value="Zn-binding ribosomal proteins"/>
    <property type="match status" value="1"/>
</dbReference>
<evidence type="ECO:0000256" key="1">
    <source>
        <dbReference type="ARBA" id="ARBA00007596"/>
    </source>
</evidence>
<gene>
    <name evidence="5 6" type="primary">rpmG</name>
    <name evidence="6" type="ORF">R6U77_05720</name>
</gene>
<dbReference type="InterPro" id="IPR001705">
    <property type="entry name" value="Ribosomal_bL33"/>
</dbReference>
<sequence>MRVAQKVIISCEKCGSRNYAMPVKQGATKRLELKKFCAHCNEHTMHKQTI</sequence>